<accession>B4QFH9</accession>
<dbReference type="Proteomes" id="UP000000304">
    <property type="component" value="Chromosome 2R"/>
</dbReference>
<keyword evidence="2" id="KW-1185">Reference proteome</keyword>
<dbReference type="OMA" id="RFSTHRT"/>
<organism evidence="1 2">
    <name type="scientific">Drosophila simulans</name>
    <name type="common">Fruit fly</name>
    <dbReference type="NCBI Taxonomy" id="7240"/>
    <lineage>
        <taxon>Eukaryota</taxon>
        <taxon>Metazoa</taxon>
        <taxon>Ecdysozoa</taxon>
        <taxon>Arthropoda</taxon>
        <taxon>Hexapoda</taxon>
        <taxon>Insecta</taxon>
        <taxon>Pterygota</taxon>
        <taxon>Neoptera</taxon>
        <taxon>Endopterygota</taxon>
        <taxon>Diptera</taxon>
        <taxon>Brachycera</taxon>
        <taxon>Muscomorpha</taxon>
        <taxon>Ephydroidea</taxon>
        <taxon>Drosophilidae</taxon>
        <taxon>Drosophila</taxon>
        <taxon>Sophophora</taxon>
    </lineage>
</organism>
<dbReference type="PhylomeDB" id="B4QFH9"/>
<protein>
    <submittedName>
        <fullName evidence="1">GD25681</fullName>
    </submittedName>
</protein>
<reference evidence="1 2" key="1">
    <citation type="journal article" date="2007" name="Nature">
        <title>Evolution of genes and genomes on the Drosophila phylogeny.</title>
        <authorList>
            <consortium name="Drosophila 12 Genomes Consortium"/>
            <person name="Clark A.G."/>
            <person name="Eisen M.B."/>
            <person name="Smith D.R."/>
            <person name="Bergman C.M."/>
            <person name="Oliver B."/>
            <person name="Markow T.A."/>
            <person name="Kaufman T.C."/>
            <person name="Kellis M."/>
            <person name="Gelbart W."/>
            <person name="Iyer V.N."/>
            <person name="Pollard D.A."/>
            <person name="Sackton T.B."/>
            <person name="Larracuente A.M."/>
            <person name="Singh N.D."/>
            <person name="Abad J.P."/>
            <person name="Abt D.N."/>
            <person name="Adryan B."/>
            <person name="Aguade M."/>
            <person name="Akashi H."/>
            <person name="Anderson W.W."/>
            <person name="Aquadro C.F."/>
            <person name="Ardell D.H."/>
            <person name="Arguello R."/>
            <person name="Artieri C.G."/>
            <person name="Barbash D.A."/>
            <person name="Barker D."/>
            <person name="Barsanti P."/>
            <person name="Batterham P."/>
            <person name="Batzoglou S."/>
            <person name="Begun D."/>
            <person name="Bhutkar A."/>
            <person name="Blanco E."/>
            <person name="Bosak S.A."/>
            <person name="Bradley R.K."/>
            <person name="Brand A.D."/>
            <person name="Brent M.R."/>
            <person name="Brooks A.N."/>
            <person name="Brown R.H."/>
            <person name="Butlin R.K."/>
            <person name="Caggese C."/>
            <person name="Calvi B.R."/>
            <person name="Bernardo de Carvalho A."/>
            <person name="Caspi A."/>
            <person name="Castrezana S."/>
            <person name="Celniker S.E."/>
            <person name="Chang J.L."/>
            <person name="Chapple C."/>
            <person name="Chatterji S."/>
            <person name="Chinwalla A."/>
            <person name="Civetta A."/>
            <person name="Clifton S.W."/>
            <person name="Comeron J.M."/>
            <person name="Costello J.C."/>
            <person name="Coyne J.A."/>
            <person name="Daub J."/>
            <person name="David R.G."/>
            <person name="Delcher A.L."/>
            <person name="Delehaunty K."/>
            <person name="Do C.B."/>
            <person name="Ebling H."/>
            <person name="Edwards K."/>
            <person name="Eickbush T."/>
            <person name="Evans J.D."/>
            <person name="Filipski A."/>
            <person name="Findeiss S."/>
            <person name="Freyhult E."/>
            <person name="Fulton L."/>
            <person name="Fulton R."/>
            <person name="Garcia A.C."/>
            <person name="Gardiner A."/>
            <person name="Garfield D.A."/>
            <person name="Garvin B.E."/>
            <person name="Gibson G."/>
            <person name="Gilbert D."/>
            <person name="Gnerre S."/>
            <person name="Godfrey J."/>
            <person name="Good R."/>
            <person name="Gotea V."/>
            <person name="Gravely B."/>
            <person name="Greenberg A.J."/>
            <person name="Griffiths-Jones S."/>
            <person name="Gross S."/>
            <person name="Guigo R."/>
            <person name="Gustafson E.A."/>
            <person name="Haerty W."/>
            <person name="Hahn M.W."/>
            <person name="Halligan D.L."/>
            <person name="Halpern A.L."/>
            <person name="Halter G.M."/>
            <person name="Han M.V."/>
            <person name="Heger A."/>
            <person name="Hillier L."/>
            <person name="Hinrichs A.S."/>
            <person name="Holmes I."/>
            <person name="Hoskins R.A."/>
            <person name="Hubisz M.J."/>
            <person name="Hultmark D."/>
            <person name="Huntley M.A."/>
            <person name="Jaffe D.B."/>
            <person name="Jagadeeshan S."/>
            <person name="Jeck W.R."/>
            <person name="Johnson J."/>
            <person name="Jones C.D."/>
            <person name="Jordan W.C."/>
            <person name="Karpen G.H."/>
            <person name="Kataoka E."/>
            <person name="Keightley P.D."/>
            <person name="Kheradpour P."/>
            <person name="Kirkness E.F."/>
            <person name="Koerich L.B."/>
            <person name="Kristiansen K."/>
            <person name="Kudrna D."/>
            <person name="Kulathinal R.J."/>
            <person name="Kumar S."/>
            <person name="Kwok R."/>
            <person name="Lander E."/>
            <person name="Langley C.H."/>
            <person name="Lapoint R."/>
            <person name="Lazzaro B.P."/>
            <person name="Lee S.J."/>
            <person name="Levesque L."/>
            <person name="Li R."/>
            <person name="Lin C.F."/>
            <person name="Lin M.F."/>
            <person name="Lindblad-Toh K."/>
            <person name="Llopart A."/>
            <person name="Long M."/>
            <person name="Low L."/>
            <person name="Lozovsky E."/>
            <person name="Lu J."/>
            <person name="Luo M."/>
            <person name="Machado C.A."/>
            <person name="Makalowski W."/>
            <person name="Marzo M."/>
            <person name="Matsuda M."/>
            <person name="Matzkin L."/>
            <person name="McAllister B."/>
            <person name="McBride C.S."/>
            <person name="McKernan B."/>
            <person name="McKernan K."/>
            <person name="Mendez-Lago M."/>
            <person name="Minx P."/>
            <person name="Mollenhauer M.U."/>
            <person name="Montooth K."/>
            <person name="Mount S.M."/>
            <person name="Mu X."/>
            <person name="Myers E."/>
            <person name="Negre B."/>
            <person name="Newfeld S."/>
            <person name="Nielsen R."/>
            <person name="Noor M.A."/>
            <person name="O'Grady P."/>
            <person name="Pachter L."/>
            <person name="Papaceit M."/>
            <person name="Parisi M.J."/>
            <person name="Parisi M."/>
            <person name="Parts L."/>
            <person name="Pedersen J.S."/>
            <person name="Pesole G."/>
            <person name="Phillippy A.M."/>
            <person name="Ponting C.P."/>
            <person name="Pop M."/>
            <person name="Porcelli D."/>
            <person name="Powell J.R."/>
            <person name="Prohaska S."/>
            <person name="Pruitt K."/>
            <person name="Puig M."/>
            <person name="Quesneville H."/>
            <person name="Ram K.R."/>
            <person name="Rand D."/>
            <person name="Rasmussen M.D."/>
            <person name="Reed L.K."/>
            <person name="Reenan R."/>
            <person name="Reily A."/>
            <person name="Remington K.A."/>
            <person name="Rieger T.T."/>
            <person name="Ritchie M.G."/>
            <person name="Robin C."/>
            <person name="Rogers Y.H."/>
            <person name="Rohde C."/>
            <person name="Rozas J."/>
            <person name="Rubenfield M.J."/>
            <person name="Ruiz A."/>
            <person name="Russo S."/>
            <person name="Salzberg S.L."/>
            <person name="Sanchez-Gracia A."/>
            <person name="Saranga D.J."/>
            <person name="Sato H."/>
            <person name="Schaeffer S.W."/>
            <person name="Schatz M.C."/>
            <person name="Schlenke T."/>
            <person name="Schwartz R."/>
            <person name="Segarra C."/>
            <person name="Singh R.S."/>
            <person name="Sirot L."/>
            <person name="Sirota M."/>
            <person name="Sisneros N.B."/>
            <person name="Smith C.D."/>
            <person name="Smith T.F."/>
            <person name="Spieth J."/>
            <person name="Stage D.E."/>
            <person name="Stark A."/>
            <person name="Stephan W."/>
            <person name="Strausberg R.L."/>
            <person name="Strempel S."/>
            <person name="Sturgill D."/>
            <person name="Sutton G."/>
            <person name="Sutton G.G."/>
            <person name="Tao W."/>
            <person name="Teichmann S."/>
            <person name="Tobari Y.N."/>
            <person name="Tomimura Y."/>
            <person name="Tsolas J.M."/>
            <person name="Valente V.L."/>
            <person name="Venter E."/>
            <person name="Venter J.C."/>
            <person name="Vicario S."/>
            <person name="Vieira F.G."/>
            <person name="Vilella A.J."/>
            <person name="Villasante A."/>
            <person name="Walenz B."/>
            <person name="Wang J."/>
            <person name="Wasserman M."/>
            <person name="Watts T."/>
            <person name="Wilson D."/>
            <person name="Wilson R.K."/>
            <person name="Wing R.A."/>
            <person name="Wolfner M.F."/>
            <person name="Wong A."/>
            <person name="Wong G.K."/>
            <person name="Wu C.I."/>
            <person name="Wu G."/>
            <person name="Yamamoto D."/>
            <person name="Yang H.P."/>
            <person name="Yang S.P."/>
            <person name="Yorke J.A."/>
            <person name="Yoshida K."/>
            <person name="Zdobnov E."/>
            <person name="Zhang P."/>
            <person name="Zhang Y."/>
            <person name="Zimin A.V."/>
            <person name="Baldwin J."/>
            <person name="Abdouelleil A."/>
            <person name="Abdulkadir J."/>
            <person name="Abebe A."/>
            <person name="Abera B."/>
            <person name="Abreu J."/>
            <person name="Acer S.C."/>
            <person name="Aftuck L."/>
            <person name="Alexander A."/>
            <person name="An P."/>
            <person name="Anderson E."/>
            <person name="Anderson S."/>
            <person name="Arachi H."/>
            <person name="Azer M."/>
            <person name="Bachantsang P."/>
            <person name="Barry A."/>
            <person name="Bayul T."/>
            <person name="Berlin A."/>
            <person name="Bessette D."/>
            <person name="Bloom T."/>
            <person name="Blye J."/>
            <person name="Boguslavskiy L."/>
            <person name="Bonnet C."/>
            <person name="Boukhgalter B."/>
            <person name="Bourzgui I."/>
            <person name="Brown A."/>
            <person name="Cahill P."/>
            <person name="Channer S."/>
            <person name="Cheshatsang Y."/>
            <person name="Chuda L."/>
            <person name="Citroen M."/>
            <person name="Collymore A."/>
            <person name="Cooke P."/>
            <person name="Costello M."/>
            <person name="D'Aco K."/>
            <person name="Daza R."/>
            <person name="De Haan G."/>
            <person name="DeGray S."/>
            <person name="DeMaso C."/>
            <person name="Dhargay N."/>
            <person name="Dooley K."/>
            <person name="Dooley E."/>
            <person name="Doricent M."/>
            <person name="Dorje P."/>
            <person name="Dorjee K."/>
            <person name="Dupes A."/>
            <person name="Elong R."/>
            <person name="Falk J."/>
            <person name="Farina A."/>
            <person name="Faro S."/>
            <person name="Ferguson D."/>
            <person name="Fisher S."/>
            <person name="Foley C.D."/>
            <person name="Franke A."/>
            <person name="Friedrich D."/>
            <person name="Gadbois L."/>
            <person name="Gearin G."/>
            <person name="Gearin C.R."/>
            <person name="Giannoukos G."/>
            <person name="Goode T."/>
            <person name="Graham J."/>
            <person name="Grandbois E."/>
            <person name="Grewal S."/>
            <person name="Gyaltsen K."/>
            <person name="Hafez N."/>
            <person name="Hagos B."/>
            <person name="Hall J."/>
            <person name="Henson C."/>
            <person name="Hollinger A."/>
            <person name="Honan T."/>
            <person name="Huard M.D."/>
            <person name="Hughes L."/>
            <person name="Hurhula B."/>
            <person name="Husby M.E."/>
            <person name="Kamat A."/>
            <person name="Kanga B."/>
            <person name="Kashin S."/>
            <person name="Khazanovich D."/>
            <person name="Kisner P."/>
            <person name="Lance K."/>
            <person name="Lara M."/>
            <person name="Lee W."/>
            <person name="Lennon N."/>
            <person name="Letendre F."/>
            <person name="LeVine R."/>
            <person name="Lipovsky A."/>
            <person name="Liu X."/>
            <person name="Liu J."/>
            <person name="Liu S."/>
            <person name="Lokyitsang T."/>
            <person name="Lokyitsang Y."/>
            <person name="Lubonja R."/>
            <person name="Lui A."/>
            <person name="MacDonald P."/>
            <person name="Magnisalis V."/>
            <person name="Maru K."/>
            <person name="Matthews C."/>
            <person name="McCusker W."/>
            <person name="McDonough S."/>
            <person name="Mehta T."/>
            <person name="Meldrim J."/>
            <person name="Meneus L."/>
            <person name="Mihai O."/>
            <person name="Mihalev A."/>
            <person name="Mihova T."/>
            <person name="Mittelman R."/>
            <person name="Mlenga V."/>
            <person name="Montmayeur A."/>
            <person name="Mulrain L."/>
            <person name="Navidi A."/>
            <person name="Naylor J."/>
            <person name="Negash T."/>
            <person name="Nguyen T."/>
            <person name="Nguyen N."/>
            <person name="Nicol R."/>
            <person name="Norbu C."/>
            <person name="Norbu N."/>
            <person name="Novod N."/>
            <person name="O'Neill B."/>
            <person name="Osman S."/>
            <person name="Markiewicz E."/>
            <person name="Oyono O.L."/>
            <person name="Patti C."/>
            <person name="Phunkhang P."/>
            <person name="Pierre F."/>
            <person name="Priest M."/>
            <person name="Raghuraman S."/>
            <person name="Rege F."/>
            <person name="Reyes R."/>
            <person name="Rise C."/>
            <person name="Rogov P."/>
            <person name="Ross K."/>
            <person name="Ryan E."/>
            <person name="Settipalli S."/>
            <person name="Shea T."/>
            <person name="Sherpa N."/>
            <person name="Shi L."/>
            <person name="Shih D."/>
            <person name="Sparrow T."/>
            <person name="Spaulding J."/>
            <person name="Stalker J."/>
            <person name="Stange-Thomann N."/>
            <person name="Stavropoulos S."/>
            <person name="Stone C."/>
            <person name="Strader C."/>
            <person name="Tesfaye S."/>
            <person name="Thomson T."/>
            <person name="Thoulutsang Y."/>
            <person name="Thoulutsang D."/>
            <person name="Topham K."/>
            <person name="Topping I."/>
            <person name="Tsamla T."/>
            <person name="Vassiliev H."/>
            <person name="Vo A."/>
            <person name="Wangchuk T."/>
            <person name="Wangdi T."/>
            <person name="Weiand M."/>
            <person name="Wilkinson J."/>
            <person name="Wilson A."/>
            <person name="Yadav S."/>
            <person name="Young G."/>
            <person name="Yu Q."/>
            <person name="Zembek L."/>
            <person name="Zhong D."/>
            <person name="Zimmer A."/>
            <person name="Zwirko Z."/>
            <person name="Jaffe D.B."/>
            <person name="Alvarez P."/>
            <person name="Brockman W."/>
            <person name="Butler J."/>
            <person name="Chin C."/>
            <person name="Gnerre S."/>
            <person name="Grabherr M."/>
            <person name="Kleber M."/>
            <person name="Mauceli E."/>
            <person name="MacCallum I."/>
        </authorList>
    </citation>
    <scope>NUCLEOTIDE SEQUENCE [LARGE SCALE GENOMIC DNA]</scope>
    <source>
        <strain evidence="2">white501</strain>
    </source>
</reference>
<evidence type="ECO:0000313" key="1">
    <source>
        <dbReference type="EMBL" id="EDX07089.1"/>
    </source>
</evidence>
<evidence type="ECO:0000313" key="2">
    <source>
        <dbReference type="Proteomes" id="UP000000304"/>
    </source>
</evidence>
<name>B4QFH9_DROSI</name>
<gene>
    <name evidence="1" type="primary">Dsim\GD25681</name>
    <name evidence="1" type="ORF">Dsim_GD25681</name>
</gene>
<dbReference type="EMBL" id="CM000362">
    <property type="protein sequence ID" value="EDX07089.1"/>
    <property type="molecule type" value="Genomic_DNA"/>
</dbReference>
<dbReference type="STRING" id="7240.B4QFH9"/>
<sequence>MPQPDVSLYGKSMLATFADDVCVTYRSRCEHDAADGIQDFAYRFSEWARRWNIGINSSKSNNVCYTLKWGTPPPVYIEEAPVPQPNAAKYLGVLLDRRLTFARHVTDIRSRLRAKVAKLSNKLTIYKQILAPNWKYDLPQRRRRRRERAVSGNSVYARWPCEELTPRDSRDSRDSAAYE</sequence>
<dbReference type="HOGENOM" id="CLU_1505034_0_0_1"/>
<proteinExistence type="predicted"/>
<dbReference type="AlphaFoldDB" id="B4QFH9"/>